<proteinExistence type="predicted"/>
<evidence type="ECO:0000259" key="3">
    <source>
        <dbReference type="PROSITE" id="PS52029"/>
    </source>
</evidence>
<feature type="region of interest" description="Disordered" evidence="2">
    <location>
        <begin position="43"/>
        <end position="87"/>
    </location>
</feature>
<keyword evidence="5" id="KW-1185">Reference proteome</keyword>
<evidence type="ECO:0000313" key="5">
    <source>
        <dbReference type="Proteomes" id="UP001500301"/>
    </source>
</evidence>
<protein>
    <recommendedName>
        <fullName evidence="3">L,D-TPase catalytic domain-containing protein</fullName>
    </recommendedName>
</protein>
<dbReference type="RefSeq" id="WP_218235198.1">
    <property type="nucleotide sequence ID" value="NZ_BAABBB010000015.1"/>
</dbReference>
<keyword evidence="1" id="KW-0961">Cell wall biogenesis/degradation</keyword>
<feature type="compositionally biased region" description="Low complexity" evidence="2">
    <location>
        <begin position="54"/>
        <end position="71"/>
    </location>
</feature>
<dbReference type="Proteomes" id="UP001500301">
    <property type="component" value="Unassembled WGS sequence"/>
</dbReference>
<feature type="active site" description="Nucleophile" evidence="1">
    <location>
        <position position="216"/>
    </location>
</feature>
<reference evidence="5" key="1">
    <citation type="journal article" date="2019" name="Int. J. Syst. Evol. Microbiol.">
        <title>The Global Catalogue of Microorganisms (GCM) 10K type strain sequencing project: providing services to taxonomists for standard genome sequencing and annotation.</title>
        <authorList>
            <consortium name="The Broad Institute Genomics Platform"/>
            <consortium name="The Broad Institute Genome Sequencing Center for Infectious Disease"/>
            <person name="Wu L."/>
            <person name="Ma J."/>
        </authorList>
    </citation>
    <scope>NUCLEOTIDE SEQUENCE [LARGE SCALE GENOMIC DNA]</scope>
    <source>
        <strain evidence="5">JCM 17460</strain>
    </source>
</reference>
<dbReference type="PANTHER" id="PTHR30582">
    <property type="entry name" value="L,D-TRANSPEPTIDASE"/>
    <property type="match status" value="1"/>
</dbReference>
<accession>A0ABP6VV73</accession>
<comment type="caution">
    <text evidence="4">The sequence shown here is derived from an EMBL/GenBank/DDBJ whole genome shotgun (WGS) entry which is preliminary data.</text>
</comment>
<name>A0ABP6VV73_9ACTN</name>
<feature type="region of interest" description="Disordered" evidence="2">
    <location>
        <begin position="1"/>
        <end position="23"/>
    </location>
</feature>
<evidence type="ECO:0000256" key="2">
    <source>
        <dbReference type="SAM" id="MobiDB-lite"/>
    </source>
</evidence>
<dbReference type="CDD" id="cd16913">
    <property type="entry name" value="YkuD_like"/>
    <property type="match status" value="1"/>
</dbReference>
<feature type="compositionally biased region" description="Basic residues" evidence="2">
    <location>
        <begin position="1"/>
        <end position="15"/>
    </location>
</feature>
<keyword evidence="1" id="KW-0133">Cell shape</keyword>
<gene>
    <name evidence="4" type="ORF">GCM10022263_29740</name>
</gene>
<dbReference type="PROSITE" id="PS52029">
    <property type="entry name" value="LD_TPASE"/>
    <property type="match status" value="1"/>
</dbReference>
<dbReference type="Pfam" id="PF03734">
    <property type="entry name" value="YkuD"/>
    <property type="match status" value="1"/>
</dbReference>
<dbReference type="PANTHER" id="PTHR30582:SF2">
    <property type="entry name" value="L,D-TRANSPEPTIDASE YCIB-RELATED"/>
    <property type="match status" value="1"/>
</dbReference>
<dbReference type="InterPro" id="IPR050979">
    <property type="entry name" value="LD-transpeptidase"/>
</dbReference>
<feature type="active site" description="Proton donor/acceptor" evidence="1">
    <location>
        <position position="192"/>
    </location>
</feature>
<feature type="domain" description="L,D-TPase catalytic" evidence="3">
    <location>
        <begin position="117"/>
        <end position="240"/>
    </location>
</feature>
<dbReference type="EMBL" id="BAABBB010000015">
    <property type="protein sequence ID" value="GAA3540347.1"/>
    <property type="molecule type" value="Genomic_DNA"/>
</dbReference>
<evidence type="ECO:0000256" key="1">
    <source>
        <dbReference type="PROSITE-ProRule" id="PRU01373"/>
    </source>
</evidence>
<evidence type="ECO:0000313" key="4">
    <source>
        <dbReference type="EMBL" id="GAA3540347.1"/>
    </source>
</evidence>
<comment type="pathway">
    <text evidence="1">Cell wall biogenesis; peptidoglycan biosynthesis.</text>
</comment>
<keyword evidence="1" id="KW-0573">Peptidoglycan synthesis</keyword>
<organism evidence="4 5">
    <name type="scientific">Nocardioides daeguensis</name>
    <dbReference type="NCBI Taxonomy" id="908359"/>
    <lineage>
        <taxon>Bacteria</taxon>
        <taxon>Bacillati</taxon>
        <taxon>Actinomycetota</taxon>
        <taxon>Actinomycetes</taxon>
        <taxon>Propionibacteriales</taxon>
        <taxon>Nocardioidaceae</taxon>
        <taxon>Nocardioides</taxon>
    </lineage>
</organism>
<dbReference type="InterPro" id="IPR005490">
    <property type="entry name" value="LD_TPept_cat_dom"/>
</dbReference>
<sequence length="241" mass="24974">MSKHAARSSTGRHRAQAGPKPRYGRITALAAALTVTAVATAGGFGLLPGEPEEPAAASPTTPAAASTTARPAPEPASEQEERAVAAPPVSGALADASTQIAALSDSTALPARSGSGRRIVFSESRQRVWLVEDDGAVERTYLVSGSVEDNLDPGTYTVYSRSRNAIGVDDSGTMEYFVRFTQGTAGAAIGFHTIPVDDGKPVQTRAQLGTPLSHGCIRQDRPHAIALWDFAPVGTKVVVTA</sequence>